<evidence type="ECO:0000256" key="2">
    <source>
        <dbReference type="ARBA" id="ARBA00009347"/>
    </source>
</evidence>
<dbReference type="InterPro" id="IPR046373">
    <property type="entry name" value="Acyl-CoA_Oxase/DH_mid-dom_sf"/>
</dbReference>
<dbReference type="PANTHER" id="PTHR43884">
    <property type="entry name" value="ACYL-COA DEHYDROGENASE"/>
    <property type="match status" value="1"/>
</dbReference>
<dbReference type="Gene3D" id="1.20.140.10">
    <property type="entry name" value="Butyryl-CoA Dehydrogenase, subunit A, domain 3"/>
    <property type="match status" value="1"/>
</dbReference>
<evidence type="ECO:0000256" key="6">
    <source>
        <dbReference type="RuleBase" id="RU362125"/>
    </source>
</evidence>
<feature type="domain" description="Acyl-CoA dehydrogenase/oxidase N-terminal" evidence="9">
    <location>
        <begin position="8"/>
        <end position="116"/>
    </location>
</feature>
<dbReference type="FunFam" id="2.40.110.10:FF:000002">
    <property type="entry name" value="Acyl-CoA dehydrogenase fadE12"/>
    <property type="match status" value="1"/>
</dbReference>
<dbReference type="GO" id="GO:0003995">
    <property type="term" value="F:acyl-CoA dehydrogenase activity"/>
    <property type="evidence" value="ECO:0007669"/>
    <property type="project" value="InterPro"/>
</dbReference>
<proteinExistence type="inferred from homology"/>
<keyword evidence="5 6" id="KW-0560">Oxidoreductase</keyword>
<dbReference type="EC" id="1.3.99.2" evidence="10"/>
<dbReference type="InterPro" id="IPR006089">
    <property type="entry name" value="Acyl-CoA_DH_CS"/>
</dbReference>
<evidence type="ECO:0000256" key="3">
    <source>
        <dbReference type="ARBA" id="ARBA00022630"/>
    </source>
</evidence>
<dbReference type="Pfam" id="PF00441">
    <property type="entry name" value="Acyl-CoA_dh_1"/>
    <property type="match status" value="1"/>
</dbReference>
<name>A0A6J4NSY5_9CHLR</name>
<comment type="cofactor">
    <cofactor evidence="1 6">
        <name>FAD</name>
        <dbReference type="ChEBI" id="CHEBI:57692"/>
    </cofactor>
</comment>
<sequence>MNFELDAAQQEVRERARAVAREIVAPRAAEIDAQAVYPHDVFAAFRDADLLGLSFPPSYGGSGMGTFGLALATEEVGKYCQSSALILLLTRLATAAIMMGGSEEQKQHYGRGVATGQLKGAFALTEPDAGSDAAAITTMARRDGNDWIINGQKRWAGQATEASFCIVVAKTMQDDGEGCGVFIVDLPNPGFRITRDLPKMGVTAVPVVDITLDECRVPASHLIGNPVNGFKLTMRSLNVVRPVVAARGLGLAQGAVQYAVDYAQQRQTFGQPIIDHQAIGFSMAEMAMKIEA</sequence>
<dbReference type="InterPro" id="IPR037069">
    <property type="entry name" value="AcylCoA_DH/ox_N_sf"/>
</dbReference>
<dbReference type="InterPro" id="IPR009100">
    <property type="entry name" value="AcylCoA_DH/oxidase_NM_dom_sf"/>
</dbReference>
<accession>A0A6J4NSY5</accession>
<evidence type="ECO:0000259" key="8">
    <source>
        <dbReference type="Pfam" id="PF02770"/>
    </source>
</evidence>
<feature type="domain" description="Acyl-CoA oxidase/dehydrogenase middle" evidence="8">
    <location>
        <begin position="121"/>
        <end position="215"/>
    </location>
</feature>
<feature type="non-terminal residue" evidence="10">
    <location>
        <position position="292"/>
    </location>
</feature>
<dbReference type="Pfam" id="PF02770">
    <property type="entry name" value="Acyl-CoA_dh_M"/>
    <property type="match status" value="1"/>
</dbReference>
<comment type="similarity">
    <text evidence="2 6">Belongs to the acyl-CoA dehydrogenase family.</text>
</comment>
<keyword evidence="3 6" id="KW-0285">Flavoprotein</keyword>
<gene>
    <name evidence="10" type="ORF">AVDCRST_MAG93-9815</name>
</gene>
<dbReference type="EMBL" id="CADCTR010003296">
    <property type="protein sequence ID" value="CAA9392822.1"/>
    <property type="molecule type" value="Genomic_DNA"/>
</dbReference>
<dbReference type="Pfam" id="PF02771">
    <property type="entry name" value="Acyl-CoA_dh_N"/>
    <property type="match status" value="1"/>
</dbReference>
<dbReference type="InterPro" id="IPR036250">
    <property type="entry name" value="AcylCo_DH-like_C"/>
</dbReference>
<dbReference type="PROSITE" id="PS00072">
    <property type="entry name" value="ACYL_COA_DH_1"/>
    <property type="match status" value="1"/>
</dbReference>
<evidence type="ECO:0000256" key="1">
    <source>
        <dbReference type="ARBA" id="ARBA00001974"/>
    </source>
</evidence>
<dbReference type="InterPro" id="IPR013786">
    <property type="entry name" value="AcylCoA_DH/ox_N"/>
</dbReference>
<dbReference type="SUPFAM" id="SSF56645">
    <property type="entry name" value="Acyl-CoA dehydrogenase NM domain-like"/>
    <property type="match status" value="1"/>
</dbReference>
<evidence type="ECO:0000313" key="10">
    <source>
        <dbReference type="EMBL" id="CAA9392822.1"/>
    </source>
</evidence>
<dbReference type="InterPro" id="IPR009075">
    <property type="entry name" value="AcylCo_DH/oxidase_C"/>
</dbReference>
<dbReference type="PANTHER" id="PTHR43884:SF12">
    <property type="entry name" value="ISOVALERYL-COA DEHYDROGENASE, MITOCHONDRIAL-RELATED"/>
    <property type="match status" value="1"/>
</dbReference>
<evidence type="ECO:0000256" key="5">
    <source>
        <dbReference type="ARBA" id="ARBA00023002"/>
    </source>
</evidence>
<dbReference type="SUPFAM" id="SSF47203">
    <property type="entry name" value="Acyl-CoA dehydrogenase C-terminal domain-like"/>
    <property type="match status" value="1"/>
</dbReference>
<dbReference type="Gene3D" id="2.40.110.10">
    <property type="entry name" value="Butyryl-CoA Dehydrogenase, subunit A, domain 2"/>
    <property type="match status" value="1"/>
</dbReference>
<evidence type="ECO:0000256" key="4">
    <source>
        <dbReference type="ARBA" id="ARBA00022827"/>
    </source>
</evidence>
<feature type="domain" description="Acyl-CoA dehydrogenase/oxidase C-terminal" evidence="7">
    <location>
        <begin position="228"/>
        <end position="292"/>
    </location>
</feature>
<dbReference type="AlphaFoldDB" id="A0A6J4NSY5"/>
<organism evidence="10">
    <name type="scientific">uncultured Chloroflexia bacterium</name>
    <dbReference type="NCBI Taxonomy" id="1672391"/>
    <lineage>
        <taxon>Bacteria</taxon>
        <taxon>Bacillati</taxon>
        <taxon>Chloroflexota</taxon>
        <taxon>Chloroflexia</taxon>
        <taxon>environmental samples</taxon>
    </lineage>
</organism>
<dbReference type="GO" id="GO:0050660">
    <property type="term" value="F:flavin adenine dinucleotide binding"/>
    <property type="evidence" value="ECO:0007669"/>
    <property type="project" value="InterPro"/>
</dbReference>
<dbReference type="Gene3D" id="1.10.540.10">
    <property type="entry name" value="Acyl-CoA dehydrogenase/oxidase, N-terminal domain"/>
    <property type="match status" value="1"/>
</dbReference>
<dbReference type="InterPro" id="IPR006091">
    <property type="entry name" value="Acyl-CoA_Oxase/DH_mid-dom"/>
</dbReference>
<protein>
    <submittedName>
        <fullName evidence="10">Butyryl-CoA dehydrogenase</fullName>
        <ecNumber evidence="10">1.3.99.2</ecNumber>
    </submittedName>
</protein>
<evidence type="ECO:0000259" key="9">
    <source>
        <dbReference type="Pfam" id="PF02771"/>
    </source>
</evidence>
<evidence type="ECO:0000259" key="7">
    <source>
        <dbReference type="Pfam" id="PF00441"/>
    </source>
</evidence>
<keyword evidence="4 6" id="KW-0274">FAD</keyword>
<reference evidence="10" key="1">
    <citation type="submission" date="2020-02" db="EMBL/GenBank/DDBJ databases">
        <authorList>
            <person name="Meier V. D."/>
        </authorList>
    </citation>
    <scope>NUCLEOTIDE SEQUENCE</scope>
    <source>
        <strain evidence="10">AVDCRST_MAG93</strain>
    </source>
</reference>